<organism evidence="2 3">
    <name type="scientific">Leifsonia stereocauli</name>
    <dbReference type="NCBI Taxonomy" id="3134136"/>
    <lineage>
        <taxon>Bacteria</taxon>
        <taxon>Bacillati</taxon>
        <taxon>Actinomycetota</taxon>
        <taxon>Actinomycetes</taxon>
        <taxon>Micrococcales</taxon>
        <taxon>Microbacteriaceae</taxon>
        <taxon>Leifsonia</taxon>
    </lineage>
</organism>
<dbReference type="Gene3D" id="1.10.357.10">
    <property type="entry name" value="Tetracycline Repressor, domain 2"/>
    <property type="match status" value="1"/>
</dbReference>
<dbReference type="InterPro" id="IPR036271">
    <property type="entry name" value="Tet_transcr_reg_TetR-rel_C_sf"/>
</dbReference>
<feature type="domain" description="Tetracyclin repressor-like C-terminal group 31" evidence="1">
    <location>
        <begin position="17"/>
        <end position="122"/>
    </location>
</feature>
<name>A0ABU9VZ59_9MICO</name>
<gene>
    <name evidence="2" type="ORF">WJX64_00600</name>
</gene>
<evidence type="ECO:0000313" key="3">
    <source>
        <dbReference type="Proteomes" id="UP001425155"/>
    </source>
</evidence>
<protein>
    <submittedName>
        <fullName evidence="2">TetR family transcriptional regulator C-terminal domain-containing protein</fullName>
    </submittedName>
</protein>
<dbReference type="InterPro" id="IPR041583">
    <property type="entry name" value="TetR_C_31"/>
</dbReference>
<dbReference type="EMBL" id="JBCLVG010000001">
    <property type="protein sequence ID" value="MEN1945037.1"/>
    <property type="molecule type" value="Genomic_DNA"/>
</dbReference>
<proteinExistence type="predicted"/>
<dbReference type="RefSeq" id="WP_342110781.1">
    <property type="nucleotide sequence ID" value="NZ_JBCAUN010000001.1"/>
</dbReference>
<dbReference type="Pfam" id="PF17940">
    <property type="entry name" value="TetR_C_31"/>
    <property type="match status" value="1"/>
</dbReference>
<accession>A0ABU9VZ59</accession>
<sequence length="123" mass="13266">MVTVELPVVASRTSPASAQEFIDGLVDLYGFLTGSNREMTAARLALFVEASHDDELRALLAEGRSRLLTTLRSQFVALGAPDPDLATQLLAVCFEGLFLHDIAGHDDIDARSVLDAIVRASLR</sequence>
<keyword evidence="3" id="KW-1185">Reference proteome</keyword>
<comment type="caution">
    <text evidence="2">The sequence shown here is derived from an EMBL/GenBank/DDBJ whole genome shotgun (WGS) entry which is preliminary data.</text>
</comment>
<evidence type="ECO:0000259" key="1">
    <source>
        <dbReference type="Pfam" id="PF17940"/>
    </source>
</evidence>
<reference evidence="2 3" key="1">
    <citation type="submission" date="2024-03" db="EMBL/GenBank/DDBJ databases">
        <title>YIM 134122 draft genome.</title>
        <authorList>
            <person name="Zuo S."/>
            <person name="Xiong L."/>
        </authorList>
    </citation>
    <scope>NUCLEOTIDE SEQUENCE [LARGE SCALE GENOMIC DNA]</scope>
    <source>
        <strain evidence="2 3">YIM 134122</strain>
    </source>
</reference>
<dbReference type="Proteomes" id="UP001425155">
    <property type="component" value="Unassembled WGS sequence"/>
</dbReference>
<evidence type="ECO:0000313" key="2">
    <source>
        <dbReference type="EMBL" id="MEN1945037.1"/>
    </source>
</evidence>
<dbReference type="SUPFAM" id="SSF48498">
    <property type="entry name" value="Tetracyclin repressor-like, C-terminal domain"/>
    <property type="match status" value="1"/>
</dbReference>